<keyword evidence="8" id="KW-0325">Glycoprotein</keyword>
<evidence type="ECO:0000256" key="1">
    <source>
        <dbReference type="ARBA" id="ARBA00004389"/>
    </source>
</evidence>
<accession>A0A7N2RC04</accession>
<evidence type="ECO:0000256" key="7">
    <source>
        <dbReference type="ARBA" id="ARBA00023136"/>
    </source>
</evidence>
<dbReference type="InterPro" id="IPR011990">
    <property type="entry name" value="TPR-like_helical_dom_sf"/>
</dbReference>
<keyword evidence="3 10" id="KW-0732">Signal</keyword>
<keyword evidence="6" id="KW-1133">Transmembrane helix</keyword>
<protein>
    <submittedName>
        <fullName evidence="11">Uncharacterized protein</fullName>
    </submittedName>
</protein>
<evidence type="ECO:0000313" key="11">
    <source>
        <dbReference type="EnsemblPlants" id="QL10p029813:mrna"/>
    </source>
</evidence>
<sequence length="301" mass="33644">MKTMPIAIQNLILSLLIFSLYPLSVTARSFFILSEDDFKDTTTSSSDDYSAKWDEFDPGSWRSVFEPDSSYANPVSVSELDSMYTSGVAKMVSAASSGNAPVMEEAVSEIDAAASEGHACARDRAVKFYAELAEAAENSFRISKDSLMIEQVRINNGAEENEDALRKLRGEDDEEFQMLKHQVVLNGNAEAMYKIGFFYFFGLKGLRCDHAKAMSWFLKAMEEGEPRSMELLGEMYARGAGVERNYTKALECLTLASKQQLFLAFNRLGYLYVKGYGVDTKNYTKLSLKSLVIFLVSTLRT</sequence>
<evidence type="ECO:0000256" key="6">
    <source>
        <dbReference type="ARBA" id="ARBA00022989"/>
    </source>
</evidence>
<keyword evidence="7" id="KW-0472">Membrane</keyword>
<keyword evidence="5" id="KW-0256">Endoplasmic reticulum</keyword>
<dbReference type="FunFam" id="1.25.40.10:FF:001837">
    <property type="entry name" value="ERAD-associated E3 ubiquitin-protein ligase component HRD3A"/>
    <property type="match status" value="1"/>
</dbReference>
<dbReference type="PANTHER" id="PTHR45084">
    <property type="entry name" value="ERAD-ASSOCIATED E3 UBIQUITIN-PROTEIN LIGASE COMPONENT HRD3A-RELATED"/>
    <property type="match status" value="1"/>
</dbReference>
<dbReference type="AlphaFoldDB" id="A0A7N2RC04"/>
<comment type="similarity">
    <text evidence="9">Belongs to the sel-1 family.</text>
</comment>
<dbReference type="GO" id="GO:0036503">
    <property type="term" value="P:ERAD pathway"/>
    <property type="evidence" value="ECO:0007669"/>
    <property type="project" value="InterPro"/>
</dbReference>
<evidence type="ECO:0000256" key="5">
    <source>
        <dbReference type="ARBA" id="ARBA00022824"/>
    </source>
</evidence>
<dbReference type="SMART" id="SM00671">
    <property type="entry name" value="SEL1"/>
    <property type="match status" value="2"/>
</dbReference>
<dbReference type="Gramene" id="QL10p029813:mrna">
    <property type="protein sequence ID" value="QL10p029813:mrna"/>
    <property type="gene ID" value="QL10p029813"/>
</dbReference>
<evidence type="ECO:0000256" key="3">
    <source>
        <dbReference type="ARBA" id="ARBA00022729"/>
    </source>
</evidence>
<feature type="chain" id="PRO_5029664374" evidence="10">
    <location>
        <begin position="28"/>
        <end position="301"/>
    </location>
</feature>
<evidence type="ECO:0000256" key="4">
    <source>
        <dbReference type="ARBA" id="ARBA00022737"/>
    </source>
</evidence>
<evidence type="ECO:0000256" key="2">
    <source>
        <dbReference type="ARBA" id="ARBA00022692"/>
    </source>
</evidence>
<dbReference type="Gene3D" id="1.25.40.10">
    <property type="entry name" value="Tetratricopeptide repeat domain"/>
    <property type="match status" value="1"/>
</dbReference>
<dbReference type="InterPro" id="IPR044623">
    <property type="entry name" value="HRD3"/>
</dbReference>
<keyword evidence="2" id="KW-0812">Transmembrane</keyword>
<name>A0A7N2RC04_QUELO</name>
<dbReference type="EMBL" id="LRBV02000010">
    <property type="status" value="NOT_ANNOTATED_CDS"/>
    <property type="molecule type" value="Genomic_DNA"/>
</dbReference>
<dbReference type="GO" id="GO:0005789">
    <property type="term" value="C:endoplasmic reticulum membrane"/>
    <property type="evidence" value="ECO:0007669"/>
    <property type="project" value="UniProtKB-SubCell"/>
</dbReference>
<evidence type="ECO:0000313" key="12">
    <source>
        <dbReference type="Proteomes" id="UP000594261"/>
    </source>
</evidence>
<organism evidence="11 12">
    <name type="scientific">Quercus lobata</name>
    <name type="common">Valley oak</name>
    <dbReference type="NCBI Taxonomy" id="97700"/>
    <lineage>
        <taxon>Eukaryota</taxon>
        <taxon>Viridiplantae</taxon>
        <taxon>Streptophyta</taxon>
        <taxon>Embryophyta</taxon>
        <taxon>Tracheophyta</taxon>
        <taxon>Spermatophyta</taxon>
        <taxon>Magnoliopsida</taxon>
        <taxon>eudicotyledons</taxon>
        <taxon>Gunneridae</taxon>
        <taxon>Pentapetalae</taxon>
        <taxon>rosids</taxon>
        <taxon>fabids</taxon>
        <taxon>Fagales</taxon>
        <taxon>Fagaceae</taxon>
        <taxon>Quercus</taxon>
    </lineage>
</organism>
<evidence type="ECO:0000256" key="9">
    <source>
        <dbReference type="ARBA" id="ARBA00038101"/>
    </source>
</evidence>
<reference evidence="11" key="2">
    <citation type="submission" date="2021-01" db="UniProtKB">
        <authorList>
            <consortium name="EnsemblPlants"/>
        </authorList>
    </citation>
    <scope>IDENTIFICATION</scope>
</reference>
<dbReference type="EnsemblPlants" id="QL10p029813:mrna">
    <property type="protein sequence ID" value="QL10p029813:mrna"/>
    <property type="gene ID" value="QL10p029813"/>
</dbReference>
<keyword evidence="4" id="KW-0677">Repeat</keyword>
<feature type="signal peptide" evidence="10">
    <location>
        <begin position="1"/>
        <end position="27"/>
    </location>
</feature>
<keyword evidence="12" id="KW-1185">Reference proteome</keyword>
<dbReference type="InterPro" id="IPR006597">
    <property type="entry name" value="Sel1-like"/>
</dbReference>
<dbReference type="InParanoid" id="A0A7N2RC04"/>
<comment type="subcellular location">
    <subcellularLocation>
        <location evidence="1">Endoplasmic reticulum membrane</location>
        <topology evidence="1">Single-pass membrane protein</topology>
    </subcellularLocation>
</comment>
<proteinExistence type="inferred from homology"/>
<reference evidence="11 12" key="1">
    <citation type="journal article" date="2016" name="G3 (Bethesda)">
        <title>First Draft Assembly and Annotation of the Genome of a California Endemic Oak Quercus lobata Nee (Fagaceae).</title>
        <authorList>
            <person name="Sork V.L."/>
            <person name="Fitz-Gibbon S.T."/>
            <person name="Puiu D."/>
            <person name="Crepeau M."/>
            <person name="Gugger P.F."/>
            <person name="Sherman R."/>
            <person name="Stevens K."/>
            <person name="Langley C.H."/>
            <person name="Pellegrini M."/>
            <person name="Salzberg S.L."/>
        </authorList>
    </citation>
    <scope>NUCLEOTIDE SEQUENCE [LARGE SCALE GENOMIC DNA]</scope>
    <source>
        <strain evidence="11 12">cv. SW786</strain>
    </source>
</reference>
<evidence type="ECO:0000256" key="10">
    <source>
        <dbReference type="SAM" id="SignalP"/>
    </source>
</evidence>
<dbReference type="Proteomes" id="UP000594261">
    <property type="component" value="Chromosome 10"/>
</dbReference>
<evidence type="ECO:0000256" key="8">
    <source>
        <dbReference type="ARBA" id="ARBA00023180"/>
    </source>
</evidence>
<dbReference type="PANTHER" id="PTHR45084:SF1">
    <property type="entry name" value="ERAD-ASSOCIATED E3 UBIQUITIN-PROTEIN LIGASE COMPONENT HRD3A-RELATED"/>
    <property type="match status" value="1"/>
</dbReference>
<dbReference type="OMA" id="HACARDR"/>
<dbReference type="SUPFAM" id="SSF81901">
    <property type="entry name" value="HCP-like"/>
    <property type="match status" value="1"/>
</dbReference>
<dbReference type="Pfam" id="PF08238">
    <property type="entry name" value="Sel1"/>
    <property type="match status" value="3"/>
</dbReference>